<proteinExistence type="predicted"/>
<evidence type="ECO:0000313" key="3">
    <source>
        <dbReference type="Proteomes" id="UP000253805"/>
    </source>
</evidence>
<dbReference type="RefSeq" id="WP_114549457.1">
    <property type="nucleotide sequence ID" value="NZ_PPUT01000025.1"/>
</dbReference>
<evidence type="ECO:0000256" key="1">
    <source>
        <dbReference type="SAM" id="Phobius"/>
    </source>
</evidence>
<keyword evidence="1" id="KW-1133">Transmembrane helix</keyword>
<name>A0A369NW51_9ACTN</name>
<comment type="caution">
    <text evidence="2">The sequence shown here is derived from an EMBL/GenBank/DDBJ whole genome shotgun (WGS) entry which is preliminary data.</text>
</comment>
<organism evidence="2 3">
    <name type="scientific">Adlercreutzia equolifaciens subsp. celatus</name>
    <dbReference type="NCBI Taxonomy" id="394340"/>
    <lineage>
        <taxon>Bacteria</taxon>
        <taxon>Bacillati</taxon>
        <taxon>Actinomycetota</taxon>
        <taxon>Coriobacteriia</taxon>
        <taxon>Eggerthellales</taxon>
        <taxon>Eggerthellaceae</taxon>
        <taxon>Adlercreutzia</taxon>
    </lineage>
</organism>
<keyword evidence="1" id="KW-0472">Membrane</keyword>
<protein>
    <recommendedName>
        <fullName evidence="4">Transmembrane protein</fullName>
    </recommendedName>
</protein>
<sequence length="800" mass="86484">MDNSLAIGSDVTGFTFSIEFPKAKLLPAAGGSSNASTSPKENFIEGETRWEVRLDHADKMDCTIAVSSGIIAGLIDSFFVGKFSLERANEWGSDKVNDFVISMAKLAGYEGDDLPGAIHYLEDKFKFAADGNTLDFGGGCQHHLRDFSHHFSLCGLVCSMFTQFTGKVIGADTAGRLLVVDVPKTHRQFLGKSFGEKVMLGTVSWVMHIASDVAGSSSNPGEGTGIPGPILSLIKQLSALPIFQDARPAMKQTEDGGLFFREIVSKMFNGTFFATRDEDGKITKTLRFDFRTELGVIYEVGRQAIPVILNQCLIRSFYFARRLAHEVKALQIASLKDLQRIDPEDVLPFRNKAIARMSTVSCGVFSAVDLSDAAVRAAIASRGSKKEFLEEFVVRVNFVGLGTFAIACVLDVREVLKERDAVRGPSAEKDYERSLAEFGSLELGPSQIRLLQSLQRAIVLDDIDATKSSRKKSEKQLWLEEWETAIELGLKERGLIASEYLLAPDELYREFNKRAKDDPSKPWPFLVALEANLFAPYEPLGAEGDKEFKKLKCKDGYMQDVFAVSQDIVSKGDLERMDKALKQARADIDAKMAKRVVGFVGTAIVAGAATVAAFVFAPYIAPLIAGKAVAGLSGAALTSASLAFVGGGALAAGGLGMAGGTAIIAGGGALLGTIGGTGASRVIATMTNADGFVFAEASKLLCYCRYVLLDKYPSIDSVKRIQVSLNERILEMEITLESLRYAGDSVALIEECTTDSVDEAAEDSAATEMDPKKQMKVLSRSLKYLKRCNQALAKAVSNAE</sequence>
<dbReference type="EMBL" id="PPUT01000025">
    <property type="protein sequence ID" value="RDC42783.1"/>
    <property type="molecule type" value="Genomic_DNA"/>
</dbReference>
<dbReference type="Proteomes" id="UP000253805">
    <property type="component" value="Unassembled WGS sequence"/>
</dbReference>
<reference evidence="2 3" key="1">
    <citation type="journal article" date="2018" name="Elife">
        <title>Discovery and characterization of a prevalent human gut bacterial enzyme sufficient for the inactivation of a family of plant toxins.</title>
        <authorList>
            <person name="Koppel N."/>
            <person name="Bisanz J.E."/>
            <person name="Pandelia M.E."/>
            <person name="Turnbaugh P.J."/>
            <person name="Balskus E.P."/>
        </authorList>
    </citation>
    <scope>NUCLEOTIDE SEQUENCE [LARGE SCALE GENOMIC DNA]</scope>
    <source>
        <strain evidence="2 3">OB21 GAM 11</strain>
    </source>
</reference>
<evidence type="ECO:0008006" key="4">
    <source>
        <dbReference type="Google" id="ProtNLM"/>
    </source>
</evidence>
<keyword evidence="1" id="KW-0812">Transmembrane</keyword>
<dbReference type="AlphaFoldDB" id="A0A369NW51"/>
<feature type="transmembrane region" description="Helical" evidence="1">
    <location>
        <begin position="596"/>
        <end position="621"/>
    </location>
</feature>
<evidence type="ECO:0000313" key="2">
    <source>
        <dbReference type="EMBL" id="RDC42783.1"/>
    </source>
</evidence>
<gene>
    <name evidence="2" type="ORF">C1850_09135</name>
</gene>
<feature type="transmembrane region" description="Helical" evidence="1">
    <location>
        <begin position="641"/>
        <end position="671"/>
    </location>
</feature>
<accession>A0A369NW51</accession>